<protein>
    <submittedName>
        <fullName evidence="2">Uncharacterized protein</fullName>
    </submittedName>
</protein>
<keyword evidence="1" id="KW-1185">Reference proteome</keyword>
<reference evidence="2" key="1">
    <citation type="submission" date="2022-11" db="UniProtKB">
        <authorList>
            <consortium name="WormBaseParasite"/>
        </authorList>
    </citation>
    <scope>IDENTIFICATION</scope>
</reference>
<proteinExistence type="predicted"/>
<sequence>MLLVNFSLIHKTKIGGSAFLTFSHSKSTTKVAAAGLSDEVPSPVKLALKFCVMAHNECHRAFSSGPVDLMLRIQKPFYNEQIT</sequence>
<evidence type="ECO:0000313" key="1">
    <source>
        <dbReference type="Proteomes" id="UP000887565"/>
    </source>
</evidence>
<evidence type="ECO:0000313" key="2">
    <source>
        <dbReference type="WBParaSite" id="nRc.2.0.1.t16476-RA"/>
    </source>
</evidence>
<organism evidence="1 2">
    <name type="scientific">Romanomermis culicivorax</name>
    <name type="common">Nematode worm</name>
    <dbReference type="NCBI Taxonomy" id="13658"/>
    <lineage>
        <taxon>Eukaryota</taxon>
        <taxon>Metazoa</taxon>
        <taxon>Ecdysozoa</taxon>
        <taxon>Nematoda</taxon>
        <taxon>Enoplea</taxon>
        <taxon>Dorylaimia</taxon>
        <taxon>Mermithida</taxon>
        <taxon>Mermithoidea</taxon>
        <taxon>Mermithidae</taxon>
        <taxon>Romanomermis</taxon>
    </lineage>
</organism>
<dbReference type="AlphaFoldDB" id="A0A915IRP2"/>
<accession>A0A915IRP2</accession>
<dbReference type="WBParaSite" id="nRc.2.0.1.t16476-RA">
    <property type="protein sequence ID" value="nRc.2.0.1.t16476-RA"/>
    <property type="gene ID" value="nRc.2.0.1.g16476"/>
</dbReference>
<dbReference type="Proteomes" id="UP000887565">
    <property type="component" value="Unplaced"/>
</dbReference>
<name>A0A915IRP2_ROMCU</name>